<proteinExistence type="predicted"/>
<reference evidence="3 4" key="1">
    <citation type="journal article" date="2010" name="Int. J. Syst. Evol. Microbiol.">
        <title>Bacillus horneckiae sp. nov., isolated from a spacecraft-assembly clean room.</title>
        <authorList>
            <person name="Vaishampayan P."/>
            <person name="Probst A."/>
            <person name="Krishnamurthi S."/>
            <person name="Ghosh S."/>
            <person name="Osman S."/>
            <person name="McDowall A."/>
            <person name="Ruckmani A."/>
            <person name="Mayilraj S."/>
            <person name="Venkateswaran K."/>
        </authorList>
    </citation>
    <scope>NUCLEOTIDE SEQUENCE [LARGE SCALE GENOMIC DNA]</scope>
    <source>
        <strain evidence="4">1PO1SC</strain>
    </source>
</reference>
<dbReference type="GO" id="GO:0071973">
    <property type="term" value="P:bacterial-type flagellum-dependent cell motility"/>
    <property type="evidence" value="ECO:0007669"/>
    <property type="project" value="InterPro"/>
</dbReference>
<comment type="caution">
    <text evidence="3">The sequence shown here is derived from an EMBL/GenBank/DDBJ whole genome shotgun (WGS) entry which is preliminary data.</text>
</comment>
<evidence type="ECO:0000313" key="3">
    <source>
        <dbReference type="EMBL" id="PKG26898.1"/>
    </source>
</evidence>
<dbReference type="Pfam" id="PF00669">
    <property type="entry name" value="Flagellin_N"/>
    <property type="match status" value="1"/>
</dbReference>
<evidence type="ECO:0000313" key="4">
    <source>
        <dbReference type="Proteomes" id="UP000233343"/>
    </source>
</evidence>
<dbReference type="NCBIfam" id="TIGR02550">
    <property type="entry name" value="flagell_flgL"/>
    <property type="match status" value="1"/>
</dbReference>
<dbReference type="InterPro" id="IPR013384">
    <property type="entry name" value="Flagell_FlgL"/>
</dbReference>
<dbReference type="PANTHER" id="PTHR42792:SF1">
    <property type="entry name" value="FLAGELLAR HOOK-ASSOCIATED PROTEIN 3"/>
    <property type="match status" value="1"/>
</dbReference>
<dbReference type="AlphaFoldDB" id="A0A2N0ZBL2"/>
<dbReference type="PRINTS" id="PR00207">
    <property type="entry name" value="FLAGELLIN"/>
</dbReference>
<dbReference type="RefSeq" id="WP_066189811.1">
    <property type="nucleotide sequence ID" value="NZ_JARMMB010000003.1"/>
</dbReference>
<dbReference type="EMBL" id="PISD01000054">
    <property type="protein sequence ID" value="PKG26898.1"/>
    <property type="molecule type" value="Genomic_DNA"/>
</dbReference>
<keyword evidence="3" id="KW-0282">Flagellum</keyword>
<feature type="coiled-coil region" evidence="1">
    <location>
        <begin position="73"/>
        <end position="127"/>
    </location>
</feature>
<gene>
    <name evidence="3" type="primary">flgL</name>
    <name evidence="3" type="ORF">CWS20_21570</name>
</gene>
<protein>
    <submittedName>
        <fullName evidence="3">Flagellar hook-associated protein 3</fullName>
    </submittedName>
</protein>
<dbReference type="Proteomes" id="UP000233343">
    <property type="component" value="Unassembled WGS sequence"/>
</dbReference>
<keyword evidence="3" id="KW-0969">Cilium</keyword>
<dbReference type="GO" id="GO:0005198">
    <property type="term" value="F:structural molecule activity"/>
    <property type="evidence" value="ECO:0007669"/>
    <property type="project" value="InterPro"/>
</dbReference>
<dbReference type="GO" id="GO:0009424">
    <property type="term" value="C:bacterial-type flagellum hook"/>
    <property type="evidence" value="ECO:0007669"/>
    <property type="project" value="InterPro"/>
</dbReference>
<evidence type="ECO:0000259" key="2">
    <source>
        <dbReference type="Pfam" id="PF00669"/>
    </source>
</evidence>
<name>A0A2N0ZBL2_9BACI</name>
<keyword evidence="4" id="KW-1185">Reference proteome</keyword>
<dbReference type="PANTHER" id="PTHR42792">
    <property type="entry name" value="FLAGELLIN"/>
    <property type="match status" value="1"/>
</dbReference>
<accession>A0A2N0ZBL2</accession>
<dbReference type="Gene3D" id="1.20.1330.10">
    <property type="entry name" value="f41 fragment of flagellin, N-terminal domain"/>
    <property type="match status" value="1"/>
</dbReference>
<keyword evidence="3" id="KW-0966">Cell projection</keyword>
<dbReference type="InterPro" id="IPR001492">
    <property type="entry name" value="Flagellin"/>
</dbReference>
<dbReference type="SUPFAM" id="SSF64518">
    <property type="entry name" value="Phase 1 flagellin"/>
    <property type="match status" value="1"/>
</dbReference>
<sequence>MRVTQSMLSHNSLRHIQNSYQKMGKLEEQLLTGKKVNRPSDDPVAAMKGINYRSQVVQVEQYQRNLGEVYNWMDNTEAALDEVNKVMQRIRDLTVQASTDSYDAEQRKNMASEIKQLRNHLESIANTKVNNKYIFNGSDTSSKPVDLSKIDKEIDIATIDENNAKDYVLFSDNGQQLTWDEAAEAYKGSDGTSVTFPISGDFIAKEKGAVSTNSDSVDIEVSQGIKLGVNSKPQAVFSLDLFSDLGKLITALESPDTTGEELSKQIDMIDGHHGKVITETAEIGAKYNRVEMVESRLTSQEVIAKSTMSKNEDIDAEKVIIELTSQEALHRASLAVGAMIIQPTLVDFLR</sequence>
<feature type="domain" description="Flagellin N-terminal" evidence="2">
    <location>
        <begin position="6"/>
        <end position="140"/>
    </location>
</feature>
<evidence type="ECO:0000256" key="1">
    <source>
        <dbReference type="SAM" id="Coils"/>
    </source>
</evidence>
<dbReference type="InterPro" id="IPR001029">
    <property type="entry name" value="Flagellin_N"/>
</dbReference>
<organism evidence="3 4">
    <name type="scientific">Cytobacillus horneckiae</name>
    <dbReference type="NCBI Taxonomy" id="549687"/>
    <lineage>
        <taxon>Bacteria</taxon>
        <taxon>Bacillati</taxon>
        <taxon>Bacillota</taxon>
        <taxon>Bacilli</taxon>
        <taxon>Bacillales</taxon>
        <taxon>Bacillaceae</taxon>
        <taxon>Cytobacillus</taxon>
    </lineage>
</organism>
<keyword evidence="1" id="KW-0175">Coiled coil</keyword>